<dbReference type="InterPro" id="IPR041685">
    <property type="entry name" value="AAA_GajA/Old/RecF-like"/>
</dbReference>
<keyword evidence="2" id="KW-0472">Membrane</keyword>
<dbReference type="InterPro" id="IPR051396">
    <property type="entry name" value="Bact_Antivir_Def_Nuclease"/>
</dbReference>
<dbReference type="EMBL" id="FPHG01000034">
    <property type="protein sequence ID" value="SFV57976.1"/>
    <property type="molecule type" value="Genomic_DNA"/>
</dbReference>
<sequence length="469" mass="55718">MKIEKVDITDYKQFKDLQLDLTYPKGHKKAGKPLDKICIIGQSGVGKTNLLKIIRDKLYTNNVKTEIIQDDNSNSEEIYFSGVNKVCPKDKQDNIKYIDRIKKNIKKSIWDSTPIILFYFLTYIIVGIIKFFFEYSFLEIIINSMTSLSLFLGIFFLGFWVLILAVGAIMDNIQNIFIFTSKYVTNHYYIELDESAWYIFKERIDNYFLERKEYKDRKSEQLLNIDSNYEKIDFQRDMTEWEAKHENILEKISYKLNTILIKFNIELTKIDKNSKQYNDLIFKDLSNNNIINYNDLSTGTKNIISTLIPLKIHNPKDSIILIDEPENSFYPDIQQMLTELYMEVGENNQLIFATHSPLIASSFEPWEVVELKFDKNNQIYRELYYPEEEENHIDNYTLDPRLLTWTGILVDIFDMKEDSNSLEREKALMRYIRLERELKEIKDKNLKKEKFEELMKLSDLLGLIHNEEN</sequence>
<dbReference type="PANTHER" id="PTHR43581:SF4">
    <property type="entry name" value="ATP_GTP PHOSPHATASE"/>
    <property type="match status" value="1"/>
</dbReference>
<dbReference type="Pfam" id="PF13175">
    <property type="entry name" value="AAA_15"/>
    <property type="match status" value="1"/>
</dbReference>
<accession>A0A1W1BWR7</accession>
<keyword evidence="2" id="KW-1133">Transmembrane helix</keyword>
<keyword evidence="1" id="KW-0175">Coiled coil</keyword>
<feature type="transmembrane region" description="Helical" evidence="2">
    <location>
        <begin position="145"/>
        <end position="169"/>
    </location>
</feature>
<evidence type="ECO:0000259" key="3">
    <source>
        <dbReference type="Pfam" id="PF13175"/>
    </source>
</evidence>
<organism evidence="4">
    <name type="scientific">hydrothermal vent metagenome</name>
    <dbReference type="NCBI Taxonomy" id="652676"/>
    <lineage>
        <taxon>unclassified sequences</taxon>
        <taxon>metagenomes</taxon>
        <taxon>ecological metagenomes</taxon>
    </lineage>
</organism>
<dbReference type="PANTHER" id="PTHR43581">
    <property type="entry name" value="ATP/GTP PHOSPHATASE"/>
    <property type="match status" value="1"/>
</dbReference>
<dbReference type="SUPFAM" id="SSF52540">
    <property type="entry name" value="P-loop containing nucleoside triphosphate hydrolases"/>
    <property type="match status" value="1"/>
</dbReference>
<dbReference type="AlphaFoldDB" id="A0A1W1BWR7"/>
<feature type="coiled-coil region" evidence="1">
    <location>
        <begin position="424"/>
        <end position="454"/>
    </location>
</feature>
<protein>
    <submittedName>
        <fullName evidence="4">ABC transporter</fullName>
    </submittedName>
</protein>
<feature type="domain" description="Endonuclease GajA/Old nuclease/RecF-like AAA" evidence="3">
    <location>
        <begin position="1"/>
        <end position="360"/>
    </location>
</feature>
<gene>
    <name evidence="4" type="ORF">MNB_SV-9-510</name>
</gene>
<dbReference type="Gene3D" id="3.40.50.300">
    <property type="entry name" value="P-loop containing nucleotide triphosphate hydrolases"/>
    <property type="match status" value="1"/>
</dbReference>
<evidence type="ECO:0000256" key="2">
    <source>
        <dbReference type="SAM" id="Phobius"/>
    </source>
</evidence>
<evidence type="ECO:0000256" key="1">
    <source>
        <dbReference type="SAM" id="Coils"/>
    </source>
</evidence>
<feature type="transmembrane region" description="Helical" evidence="2">
    <location>
        <begin position="109"/>
        <end position="133"/>
    </location>
</feature>
<keyword evidence="2" id="KW-0812">Transmembrane</keyword>
<name>A0A1W1BWR7_9ZZZZ</name>
<evidence type="ECO:0000313" key="4">
    <source>
        <dbReference type="EMBL" id="SFV57976.1"/>
    </source>
</evidence>
<reference evidence="4" key="1">
    <citation type="submission" date="2016-10" db="EMBL/GenBank/DDBJ databases">
        <authorList>
            <person name="de Groot N.N."/>
        </authorList>
    </citation>
    <scope>NUCLEOTIDE SEQUENCE</scope>
</reference>
<proteinExistence type="predicted"/>
<dbReference type="InterPro" id="IPR027417">
    <property type="entry name" value="P-loop_NTPase"/>
</dbReference>